<feature type="transmembrane region" description="Helical" evidence="1">
    <location>
        <begin position="20"/>
        <end position="39"/>
    </location>
</feature>
<dbReference type="KEGG" id="alus:STSP2_00309"/>
<gene>
    <name evidence="2" type="ORF">STSP2_00309</name>
</gene>
<proteinExistence type="predicted"/>
<evidence type="ECO:0000256" key="1">
    <source>
        <dbReference type="SAM" id="Phobius"/>
    </source>
</evidence>
<feature type="transmembrane region" description="Helical" evidence="1">
    <location>
        <begin position="51"/>
        <end position="71"/>
    </location>
</feature>
<evidence type="ECO:0000313" key="3">
    <source>
        <dbReference type="Proteomes" id="UP000189674"/>
    </source>
</evidence>
<protein>
    <submittedName>
        <fullName evidence="2">Uncharacterized protein</fullName>
    </submittedName>
</protein>
<keyword evidence="1" id="KW-0472">Membrane</keyword>
<dbReference type="Proteomes" id="UP000189674">
    <property type="component" value="Chromosome"/>
</dbReference>
<organism evidence="2 3">
    <name type="scientific">Anaerohalosphaera lusitana</name>
    <dbReference type="NCBI Taxonomy" id="1936003"/>
    <lineage>
        <taxon>Bacteria</taxon>
        <taxon>Pseudomonadati</taxon>
        <taxon>Planctomycetota</taxon>
        <taxon>Phycisphaerae</taxon>
        <taxon>Sedimentisphaerales</taxon>
        <taxon>Anaerohalosphaeraceae</taxon>
        <taxon>Anaerohalosphaera</taxon>
    </lineage>
</organism>
<dbReference type="OrthoDB" id="5986784at2"/>
<evidence type="ECO:0000313" key="2">
    <source>
        <dbReference type="EMBL" id="AQT67166.1"/>
    </source>
</evidence>
<accession>A0A1U9NI29</accession>
<keyword evidence="1" id="KW-1133">Transmembrane helix</keyword>
<keyword evidence="1" id="KW-0812">Transmembrane</keyword>
<dbReference type="EMBL" id="CP019791">
    <property type="protein sequence ID" value="AQT67166.1"/>
    <property type="molecule type" value="Genomic_DNA"/>
</dbReference>
<dbReference type="AlphaFoldDB" id="A0A1U9NI29"/>
<name>A0A1U9NI29_9BACT</name>
<reference evidence="3" key="1">
    <citation type="submission" date="2017-02" db="EMBL/GenBank/DDBJ databases">
        <title>Comparative genomics and description of representatives of a novel lineage of planctomycetes thriving in anoxic sediments.</title>
        <authorList>
            <person name="Spring S."/>
            <person name="Bunk B."/>
            <person name="Sproer C."/>
        </authorList>
    </citation>
    <scope>NUCLEOTIDE SEQUENCE [LARGE SCALE GENOMIC DNA]</scope>
    <source>
        <strain evidence="3">ST-NAGAB-D1</strain>
    </source>
</reference>
<dbReference type="STRING" id="1936003.STSP2_00309"/>
<sequence>MIDNKKRWAKMRKMGKRKFVLVYGVLFWGLLGGLIYSLDWKTFTFDSVGDVVRGVIIFTICGALFGLLLWLQAESRYGEERDEGEGR</sequence>
<dbReference type="RefSeq" id="WP_146659187.1">
    <property type="nucleotide sequence ID" value="NZ_CP019791.1"/>
</dbReference>
<keyword evidence="3" id="KW-1185">Reference proteome</keyword>